<proteinExistence type="predicted"/>
<dbReference type="AlphaFoldDB" id="A0A9N7AQP7"/>
<evidence type="ECO:0000313" key="1">
    <source>
        <dbReference type="EMBL" id="ACT33645.1"/>
    </source>
</evidence>
<name>A0A9N7AQP7_CLOBO</name>
<dbReference type="EMBL" id="CP001659">
    <property type="protein sequence ID" value="ACT33645.1"/>
    <property type="molecule type" value="Genomic_DNA"/>
</dbReference>
<sequence length="125" mass="14750">MRGVKTDIMKITNILISLSLFIFSILILIDFMIIGSDIPVNIHSNEVIFFIFLNAIYILLQMTYINYVKTLPRKLNIFLIMFVSFIWIILLINELIYSYHIYCRISEIIGLIAQVYILVKYIKHV</sequence>
<reference evidence="1 2" key="1">
    <citation type="submission" date="2009-06" db="EMBL/GenBank/DDBJ databases">
        <authorList>
            <person name="Shrivastava S."/>
            <person name="Brinkac L.B."/>
            <person name="Brown J.L."/>
            <person name="Bruce D.B."/>
            <person name="Detter C."/>
            <person name="Green L.D."/>
            <person name="Munk C.A."/>
            <person name="Rogers Y.C."/>
            <person name="Tapia R."/>
            <person name="Saunders E.S."/>
            <person name="Sims D.R."/>
            <person name="Smith L.A."/>
            <person name="Smith T.J."/>
            <person name="Sutton G."/>
            <person name="Brettin T."/>
        </authorList>
    </citation>
    <scope>NUCLEOTIDE SEQUENCE [LARGE SCALE GENOMIC DNA]</scope>
    <source>
        <strain evidence="2">D str. 1873</strain>
        <plasmid evidence="1 2">pCLG1</plasmid>
    </source>
</reference>
<evidence type="ECO:0000313" key="2">
    <source>
        <dbReference type="Proteomes" id="UP000006160"/>
    </source>
</evidence>
<gene>
    <name evidence="1" type="ORF">CLG_0122</name>
</gene>
<organism evidence="1 2">
    <name type="scientific">Clostridium botulinum D str. 1873</name>
    <dbReference type="NCBI Taxonomy" id="592027"/>
    <lineage>
        <taxon>Bacteria</taxon>
        <taxon>Bacillati</taxon>
        <taxon>Bacillota</taxon>
        <taxon>Clostridia</taxon>
        <taxon>Eubacteriales</taxon>
        <taxon>Clostridiaceae</taxon>
        <taxon>Clostridium</taxon>
    </lineage>
</organism>
<geneLocation type="plasmid" evidence="1 2">
    <name>pCLG1</name>
</geneLocation>
<accession>A0A9N7AQP7</accession>
<keyword evidence="1" id="KW-0614">Plasmid</keyword>
<protein>
    <submittedName>
        <fullName evidence="1">Heme maturase</fullName>
    </submittedName>
</protein>
<dbReference type="Proteomes" id="UP000006160">
    <property type="component" value="Plasmid pCLG1"/>
</dbReference>